<sequence length="264" mass="27933">MGDTDKVVLVAGAGSSAPGWSIGKATSVLIAQSGAKVIALDCHADAARATAQEIERIGGTCLPLQGDITRPEEMDRVLQIATERFGSISTLIANAGIGKTGGIQETSVADLQRIQQTNVESLLLLSKRLIPGMIERGAGCIVSVASVAGIRYVGYPHLAYSVTKAALIQMTKLIAHEYADRNIRANTVIPGLIDTPRIQKNVGAVFSSSNDMEEVRKKRDAQVPMKRMGTAWEVAHAIAFLASDQASYITGTELIVDGGLTGKY</sequence>
<dbReference type="FunFam" id="3.40.50.720:FF:000084">
    <property type="entry name" value="Short-chain dehydrogenase reductase"/>
    <property type="match status" value="1"/>
</dbReference>
<keyword evidence="2" id="KW-0560">Oxidoreductase</keyword>
<dbReference type="InterPro" id="IPR020904">
    <property type="entry name" value="Sc_DH/Rdtase_CS"/>
</dbReference>
<comment type="similarity">
    <text evidence="1">Belongs to the short-chain dehydrogenases/reductases (SDR) family.</text>
</comment>
<proteinExistence type="inferred from homology"/>
<dbReference type="InterPro" id="IPR036291">
    <property type="entry name" value="NAD(P)-bd_dom_sf"/>
</dbReference>
<dbReference type="PANTHER" id="PTHR24321">
    <property type="entry name" value="DEHYDROGENASES, SHORT CHAIN"/>
    <property type="match status" value="1"/>
</dbReference>
<evidence type="ECO:0000313" key="4">
    <source>
        <dbReference type="Proteomes" id="UP000264036"/>
    </source>
</evidence>
<dbReference type="GO" id="GO:0016491">
    <property type="term" value="F:oxidoreductase activity"/>
    <property type="evidence" value="ECO:0007669"/>
    <property type="project" value="UniProtKB-KW"/>
</dbReference>
<name>A0A356LKL5_9BURK</name>
<evidence type="ECO:0000313" key="3">
    <source>
        <dbReference type="EMBL" id="HBP31573.1"/>
    </source>
</evidence>
<organism evidence="3 4">
    <name type="scientific">Advenella kashmirensis</name>
    <dbReference type="NCBI Taxonomy" id="310575"/>
    <lineage>
        <taxon>Bacteria</taxon>
        <taxon>Pseudomonadati</taxon>
        <taxon>Pseudomonadota</taxon>
        <taxon>Betaproteobacteria</taxon>
        <taxon>Burkholderiales</taxon>
        <taxon>Alcaligenaceae</taxon>
    </lineage>
</organism>
<evidence type="ECO:0000256" key="2">
    <source>
        <dbReference type="ARBA" id="ARBA00023002"/>
    </source>
</evidence>
<dbReference type="PANTHER" id="PTHR24321:SF15">
    <property type="entry name" value="OXIDOREDUCTASE UCPA"/>
    <property type="match status" value="1"/>
</dbReference>
<dbReference type="InterPro" id="IPR002347">
    <property type="entry name" value="SDR_fam"/>
</dbReference>
<reference evidence="3 4" key="1">
    <citation type="journal article" date="2018" name="Nat. Biotechnol.">
        <title>A standardized bacterial taxonomy based on genome phylogeny substantially revises the tree of life.</title>
        <authorList>
            <person name="Parks D.H."/>
            <person name="Chuvochina M."/>
            <person name="Waite D.W."/>
            <person name="Rinke C."/>
            <person name="Skarshewski A."/>
            <person name="Chaumeil P.A."/>
            <person name="Hugenholtz P."/>
        </authorList>
    </citation>
    <scope>NUCLEOTIDE SEQUENCE [LARGE SCALE GENOMIC DNA]</scope>
    <source>
        <strain evidence="3">UBA10707</strain>
    </source>
</reference>
<dbReference type="SUPFAM" id="SSF51735">
    <property type="entry name" value="NAD(P)-binding Rossmann-fold domains"/>
    <property type="match status" value="1"/>
</dbReference>
<dbReference type="Gene3D" id="3.40.50.720">
    <property type="entry name" value="NAD(P)-binding Rossmann-like Domain"/>
    <property type="match status" value="1"/>
</dbReference>
<evidence type="ECO:0000256" key="1">
    <source>
        <dbReference type="ARBA" id="ARBA00006484"/>
    </source>
</evidence>
<accession>A0A356LKL5</accession>
<dbReference type="AlphaFoldDB" id="A0A356LKL5"/>
<dbReference type="EMBL" id="DOEK01000040">
    <property type="protein sequence ID" value="HBP31573.1"/>
    <property type="molecule type" value="Genomic_DNA"/>
</dbReference>
<gene>
    <name evidence="3" type="ORF">DD666_19450</name>
</gene>
<dbReference type="PRINTS" id="PR00081">
    <property type="entry name" value="GDHRDH"/>
</dbReference>
<dbReference type="PROSITE" id="PS00061">
    <property type="entry name" value="ADH_SHORT"/>
    <property type="match status" value="1"/>
</dbReference>
<dbReference type="PRINTS" id="PR00080">
    <property type="entry name" value="SDRFAMILY"/>
</dbReference>
<comment type="caution">
    <text evidence="3">The sequence shown here is derived from an EMBL/GenBank/DDBJ whole genome shotgun (WGS) entry which is preliminary data.</text>
</comment>
<protein>
    <submittedName>
        <fullName evidence="3">3-oxoacyl-ACP reductase</fullName>
    </submittedName>
</protein>
<dbReference type="Proteomes" id="UP000264036">
    <property type="component" value="Unassembled WGS sequence"/>
</dbReference>
<dbReference type="Pfam" id="PF13561">
    <property type="entry name" value="adh_short_C2"/>
    <property type="match status" value="1"/>
</dbReference>